<dbReference type="OrthoDB" id="9801834at2"/>
<evidence type="ECO:0000256" key="3">
    <source>
        <dbReference type="ARBA" id="ARBA00022571"/>
    </source>
</evidence>
<organism evidence="7 8">
    <name type="scientific">Kumtagia ephedrae</name>
    <dbReference type="NCBI Taxonomy" id="2116701"/>
    <lineage>
        <taxon>Bacteria</taxon>
        <taxon>Pseudomonadati</taxon>
        <taxon>Pseudomonadota</taxon>
        <taxon>Alphaproteobacteria</taxon>
        <taxon>Hyphomicrobiales</taxon>
        <taxon>Phyllobacteriaceae</taxon>
        <taxon>Kumtagia</taxon>
    </lineage>
</organism>
<dbReference type="PANTHER" id="PTHR43094:SF1">
    <property type="entry name" value="AMINOTRANSFERASE CLASS-III"/>
    <property type="match status" value="1"/>
</dbReference>
<evidence type="ECO:0000313" key="7">
    <source>
        <dbReference type="EMBL" id="PSJ57031.1"/>
    </source>
</evidence>
<keyword evidence="4 7" id="KW-0032">Aminotransferase</keyword>
<comment type="caution">
    <text evidence="7">The sequence shown here is derived from an EMBL/GenBank/DDBJ whole genome shotgun (WGS) entry which is preliminary data.</text>
</comment>
<comment type="cofactor">
    <cofactor evidence="1">
        <name>pyridoxal 5'-phosphate</name>
        <dbReference type="ChEBI" id="CHEBI:597326"/>
    </cofactor>
</comment>
<dbReference type="GO" id="GO:0006526">
    <property type="term" value="P:L-arginine biosynthetic process"/>
    <property type="evidence" value="ECO:0007669"/>
    <property type="project" value="UniProtKB-KW"/>
</dbReference>
<dbReference type="FunFam" id="3.40.640.10:FF:000004">
    <property type="entry name" value="Acetylornithine aminotransferase"/>
    <property type="match status" value="1"/>
</dbReference>
<comment type="similarity">
    <text evidence="2 6">Belongs to the class-III pyridoxal-phosphate-dependent aminotransferase family.</text>
</comment>
<dbReference type="Gene3D" id="3.90.1150.10">
    <property type="entry name" value="Aspartate Aminotransferase, domain 1"/>
    <property type="match status" value="1"/>
</dbReference>
<reference evidence="7 8" key="1">
    <citation type="submission" date="2018-03" db="EMBL/GenBank/DDBJ databases">
        <title>The draft genome of Mesorhizobium sp. 6GN-30.</title>
        <authorList>
            <person name="Liu L."/>
            <person name="Li L."/>
            <person name="Wang T."/>
            <person name="Zhang X."/>
            <person name="Liang L."/>
        </authorList>
    </citation>
    <scope>NUCLEOTIDE SEQUENCE [LARGE SCALE GENOMIC DNA]</scope>
    <source>
        <strain evidence="7 8">6GN30</strain>
    </source>
</reference>
<evidence type="ECO:0000256" key="1">
    <source>
        <dbReference type="ARBA" id="ARBA00001933"/>
    </source>
</evidence>
<gene>
    <name evidence="7" type="ORF">C7I84_19365</name>
</gene>
<dbReference type="CDD" id="cd00610">
    <property type="entry name" value="OAT_like"/>
    <property type="match status" value="1"/>
</dbReference>
<evidence type="ECO:0000256" key="6">
    <source>
        <dbReference type="RuleBase" id="RU003560"/>
    </source>
</evidence>
<dbReference type="InterPro" id="IPR015421">
    <property type="entry name" value="PyrdxlP-dep_Trfase_major"/>
</dbReference>
<keyword evidence="3" id="KW-0055">Arginine biosynthesis</keyword>
<dbReference type="PROSITE" id="PS00600">
    <property type="entry name" value="AA_TRANSFER_CLASS_3"/>
    <property type="match status" value="1"/>
</dbReference>
<keyword evidence="8" id="KW-1185">Reference proteome</keyword>
<keyword evidence="3" id="KW-0028">Amino-acid biosynthesis</keyword>
<evidence type="ECO:0000256" key="5">
    <source>
        <dbReference type="ARBA" id="ARBA00022898"/>
    </source>
</evidence>
<dbReference type="Gene3D" id="3.40.640.10">
    <property type="entry name" value="Type I PLP-dependent aspartate aminotransferase-like (Major domain)"/>
    <property type="match status" value="1"/>
</dbReference>
<dbReference type="SUPFAM" id="SSF53383">
    <property type="entry name" value="PLP-dependent transferases"/>
    <property type="match status" value="1"/>
</dbReference>
<dbReference type="EMBL" id="PXYK01000019">
    <property type="protein sequence ID" value="PSJ57031.1"/>
    <property type="molecule type" value="Genomic_DNA"/>
</dbReference>
<dbReference type="GO" id="GO:0030170">
    <property type="term" value="F:pyridoxal phosphate binding"/>
    <property type="evidence" value="ECO:0007669"/>
    <property type="project" value="InterPro"/>
</dbReference>
<sequence length="456" mass="49329">MSISPREEAITFRPSNLFYLASLHRPVVDRAEGIHVWTRDGRRFIDGSSGPVAVNLGYGNPAVLEAMRRQMEKTTFAYRLHFENEPAEQLATTLAERLPAGLDRIFFVSGGSEAVESCIKLARQWAVATGQGGRWKVIARMPSYHGGTYGSLAVTGDGFLTDSFAGQIRMMPTVPAPTAYRDRDNLSMEERGLRYADMLEERIVAEGPESVLAFIMEPIGGAATGALVAPDSYYPRIREICDRHGILLIHDEVMSGIGRTGKLLGGDHWHCRPDIVSLSKGIGSGYVPLGALAAPRRIVEPVLKMGGFQHGHTYAGNPLACAAGLAIIGEMDRLGLIDNAAAMGEVLMDGLRGLAARFPFIADVRGKGLLTAIEYADRETFAPLPADWKIGQRVLDAAYERGLIVYSRRVKGGVQGDYTMVAPPLIVTRADIAEIVSILGDAIEAVARDLDLPVTG</sequence>
<dbReference type="InterPro" id="IPR049704">
    <property type="entry name" value="Aminotrans_3_PPA_site"/>
</dbReference>
<dbReference type="AlphaFoldDB" id="A0A2P7S3M0"/>
<protein>
    <submittedName>
        <fullName evidence="7">Aspartate aminotransferase family protein</fullName>
    </submittedName>
</protein>
<evidence type="ECO:0000256" key="2">
    <source>
        <dbReference type="ARBA" id="ARBA00008954"/>
    </source>
</evidence>
<dbReference type="InterPro" id="IPR015422">
    <property type="entry name" value="PyrdxlP-dep_Trfase_small"/>
</dbReference>
<evidence type="ECO:0000256" key="4">
    <source>
        <dbReference type="ARBA" id="ARBA00022576"/>
    </source>
</evidence>
<dbReference type="PANTHER" id="PTHR43094">
    <property type="entry name" value="AMINOTRANSFERASE"/>
    <property type="match status" value="1"/>
</dbReference>
<dbReference type="Pfam" id="PF00202">
    <property type="entry name" value="Aminotran_3"/>
    <property type="match status" value="1"/>
</dbReference>
<evidence type="ECO:0000313" key="8">
    <source>
        <dbReference type="Proteomes" id="UP000241229"/>
    </source>
</evidence>
<proteinExistence type="inferred from homology"/>
<name>A0A2P7S3M0_9HYPH</name>
<keyword evidence="7" id="KW-0808">Transferase</keyword>
<dbReference type="RefSeq" id="WP_106773858.1">
    <property type="nucleotide sequence ID" value="NZ_PXYK01000019.1"/>
</dbReference>
<dbReference type="InterPro" id="IPR005814">
    <property type="entry name" value="Aminotrans_3"/>
</dbReference>
<dbReference type="Proteomes" id="UP000241229">
    <property type="component" value="Unassembled WGS sequence"/>
</dbReference>
<keyword evidence="5 6" id="KW-0663">Pyridoxal phosphate</keyword>
<accession>A0A2P7S3M0</accession>
<dbReference type="GO" id="GO:0008483">
    <property type="term" value="F:transaminase activity"/>
    <property type="evidence" value="ECO:0007669"/>
    <property type="project" value="UniProtKB-KW"/>
</dbReference>
<dbReference type="InterPro" id="IPR015424">
    <property type="entry name" value="PyrdxlP-dep_Trfase"/>
</dbReference>